<evidence type="ECO:0000313" key="3">
    <source>
        <dbReference type="Proteomes" id="UP000735302"/>
    </source>
</evidence>
<comment type="caution">
    <text evidence="2">The sequence shown here is derived from an EMBL/GenBank/DDBJ whole genome shotgun (WGS) entry which is preliminary data.</text>
</comment>
<proteinExistence type="predicted"/>
<reference evidence="2 3" key="1">
    <citation type="journal article" date="2021" name="Elife">
        <title>Chloroplast acquisition without the gene transfer in kleptoplastic sea slugs, Plakobranchus ocellatus.</title>
        <authorList>
            <person name="Maeda T."/>
            <person name="Takahashi S."/>
            <person name="Yoshida T."/>
            <person name="Shimamura S."/>
            <person name="Takaki Y."/>
            <person name="Nagai Y."/>
            <person name="Toyoda A."/>
            <person name="Suzuki Y."/>
            <person name="Arimoto A."/>
            <person name="Ishii H."/>
            <person name="Satoh N."/>
            <person name="Nishiyama T."/>
            <person name="Hasebe M."/>
            <person name="Maruyama T."/>
            <person name="Minagawa J."/>
            <person name="Obokata J."/>
            <person name="Shigenobu S."/>
        </authorList>
    </citation>
    <scope>NUCLEOTIDE SEQUENCE [LARGE SCALE GENOMIC DNA]</scope>
</reference>
<sequence>MFQAFEDEFFCTWLQMVYRYFNQRNAARALCERSNNQMLVTMIEAFVVETGLSVCRICRFKCIYDKDDEDDDDDDDDEGNKKGGDTDDSTSQAEVDDGRRQ</sequence>
<feature type="compositionally biased region" description="Acidic residues" evidence="1">
    <location>
        <begin position="66"/>
        <end position="78"/>
    </location>
</feature>
<evidence type="ECO:0000256" key="1">
    <source>
        <dbReference type="SAM" id="MobiDB-lite"/>
    </source>
</evidence>
<evidence type="ECO:0000313" key="2">
    <source>
        <dbReference type="EMBL" id="GFO21531.1"/>
    </source>
</evidence>
<dbReference type="AlphaFoldDB" id="A0AAV4BM54"/>
<feature type="region of interest" description="Disordered" evidence="1">
    <location>
        <begin position="66"/>
        <end position="101"/>
    </location>
</feature>
<dbReference type="Proteomes" id="UP000735302">
    <property type="component" value="Unassembled WGS sequence"/>
</dbReference>
<protein>
    <submittedName>
        <fullName evidence="2">Uncharacterized protein</fullName>
    </submittedName>
</protein>
<accession>A0AAV4BM54</accession>
<organism evidence="2 3">
    <name type="scientific">Plakobranchus ocellatus</name>
    <dbReference type="NCBI Taxonomy" id="259542"/>
    <lineage>
        <taxon>Eukaryota</taxon>
        <taxon>Metazoa</taxon>
        <taxon>Spiralia</taxon>
        <taxon>Lophotrochozoa</taxon>
        <taxon>Mollusca</taxon>
        <taxon>Gastropoda</taxon>
        <taxon>Heterobranchia</taxon>
        <taxon>Euthyneura</taxon>
        <taxon>Panpulmonata</taxon>
        <taxon>Sacoglossa</taxon>
        <taxon>Placobranchoidea</taxon>
        <taxon>Plakobranchidae</taxon>
        <taxon>Plakobranchus</taxon>
    </lineage>
</organism>
<keyword evidence="3" id="KW-1185">Reference proteome</keyword>
<name>A0AAV4BM54_9GAST</name>
<dbReference type="EMBL" id="BLXT01005260">
    <property type="protein sequence ID" value="GFO21531.1"/>
    <property type="molecule type" value="Genomic_DNA"/>
</dbReference>
<gene>
    <name evidence="2" type="ORF">PoB_004803600</name>
</gene>